<feature type="domain" description="Peptidase M20 dimerisation" evidence="2">
    <location>
        <begin position="164"/>
        <end position="260"/>
    </location>
</feature>
<evidence type="ECO:0000259" key="2">
    <source>
        <dbReference type="Pfam" id="PF07687"/>
    </source>
</evidence>
<dbReference type="InterPro" id="IPR002933">
    <property type="entry name" value="Peptidase_M20"/>
</dbReference>
<protein>
    <submittedName>
        <fullName evidence="3">Amidohydrolase</fullName>
    </submittedName>
</protein>
<feature type="binding site" evidence="1">
    <location>
        <position position="79"/>
    </location>
    <ligand>
        <name>Mn(2+)</name>
        <dbReference type="ChEBI" id="CHEBI:29035"/>
        <label>2</label>
    </ligand>
</feature>
<organism evidence="3 4">
    <name type="scientific">Nakamurella alba</name>
    <dbReference type="NCBI Taxonomy" id="2665158"/>
    <lineage>
        <taxon>Bacteria</taxon>
        <taxon>Bacillati</taxon>
        <taxon>Actinomycetota</taxon>
        <taxon>Actinomycetes</taxon>
        <taxon>Nakamurellales</taxon>
        <taxon>Nakamurellaceae</taxon>
        <taxon>Nakamurella</taxon>
    </lineage>
</organism>
<keyword evidence="4" id="KW-1185">Reference proteome</keyword>
<accession>A0A7K1FQ44</accession>
<dbReference type="SUPFAM" id="SSF55031">
    <property type="entry name" value="Bacterial exopeptidase dimerisation domain"/>
    <property type="match status" value="1"/>
</dbReference>
<sequence>MPELALDLPRTQAELLTALTGLELEIRCYESSSAITAVIRGDRPGPTVLLRADMDALPVRERGDLEFASDNENMHACGHDLHMAGLVGAVHELAGRRDELAGTVLAVFQPGEEGAGGAQLLIDEGVLLTTGELPVASYGVHVLSYCEPGTFQCREGAVMGATSNFTLTINGRGGHAARPHQALDPVTTAALVVTAIQTLVAQRSSPGDPIVATVGSLVAGTAGNVIPDDAVLRISLRATTAERARSTEAQIVDISRSIAGAYGLTVDAVTTADLPPTITDASGAVLVEKVVADLFGPEKHRAMAFPEMIAEDFSLFLQQTGGAFVLVGAAAGPPPYSVLPTNHSADVRFDDSVVPQIASFLAELAVRRLQEG</sequence>
<feature type="binding site" evidence="1">
    <location>
        <position position="141"/>
    </location>
    <ligand>
        <name>Mn(2+)</name>
        <dbReference type="ChEBI" id="CHEBI:29035"/>
        <label>2</label>
    </ligand>
</feature>
<dbReference type="PANTHER" id="PTHR11014">
    <property type="entry name" value="PEPTIDASE M20 FAMILY MEMBER"/>
    <property type="match status" value="1"/>
</dbReference>
<name>A0A7K1FQ44_9ACTN</name>
<dbReference type="PIRSF" id="PIRSF005962">
    <property type="entry name" value="Pept_M20D_amidohydro"/>
    <property type="match status" value="1"/>
</dbReference>
<dbReference type="GO" id="GO:0016787">
    <property type="term" value="F:hydrolase activity"/>
    <property type="evidence" value="ECO:0007669"/>
    <property type="project" value="UniProtKB-KW"/>
</dbReference>
<dbReference type="Gene3D" id="3.40.630.10">
    <property type="entry name" value="Zn peptidases"/>
    <property type="match status" value="1"/>
</dbReference>
<dbReference type="InterPro" id="IPR011650">
    <property type="entry name" value="Peptidase_M20_dimer"/>
</dbReference>
<proteinExistence type="predicted"/>
<keyword evidence="1" id="KW-0479">Metal-binding</keyword>
<dbReference type="CDD" id="cd03886">
    <property type="entry name" value="M20_Acy1"/>
    <property type="match status" value="1"/>
</dbReference>
<evidence type="ECO:0000313" key="3">
    <source>
        <dbReference type="EMBL" id="MTD15479.1"/>
    </source>
</evidence>
<comment type="caution">
    <text evidence="3">The sequence shown here is derived from an EMBL/GenBank/DDBJ whole genome shotgun (WGS) entry which is preliminary data.</text>
</comment>
<feature type="binding site" evidence="1">
    <location>
        <position position="113"/>
    </location>
    <ligand>
        <name>Mn(2+)</name>
        <dbReference type="ChEBI" id="CHEBI:29035"/>
        <label>2</label>
    </ligand>
</feature>
<dbReference type="Proteomes" id="UP000460221">
    <property type="component" value="Unassembled WGS sequence"/>
</dbReference>
<dbReference type="InterPro" id="IPR017439">
    <property type="entry name" value="Amidohydrolase"/>
</dbReference>
<feature type="binding site" evidence="1">
    <location>
        <position position="77"/>
    </location>
    <ligand>
        <name>Mn(2+)</name>
        <dbReference type="ChEBI" id="CHEBI:29035"/>
        <label>2</label>
    </ligand>
</feature>
<gene>
    <name evidence="3" type="ORF">GIS00_16205</name>
</gene>
<keyword evidence="3" id="KW-0378">Hydrolase</keyword>
<dbReference type="Gene3D" id="3.30.70.360">
    <property type="match status" value="1"/>
</dbReference>
<feature type="binding site" evidence="1">
    <location>
        <position position="343"/>
    </location>
    <ligand>
        <name>Mn(2+)</name>
        <dbReference type="ChEBI" id="CHEBI:29035"/>
        <label>2</label>
    </ligand>
</feature>
<evidence type="ECO:0000313" key="4">
    <source>
        <dbReference type="Proteomes" id="UP000460221"/>
    </source>
</evidence>
<keyword evidence="1" id="KW-0464">Manganese</keyword>
<dbReference type="GO" id="GO:0046872">
    <property type="term" value="F:metal ion binding"/>
    <property type="evidence" value="ECO:0007669"/>
    <property type="project" value="UniProtKB-KW"/>
</dbReference>
<evidence type="ECO:0000256" key="1">
    <source>
        <dbReference type="PIRSR" id="PIRSR005962-1"/>
    </source>
</evidence>
<comment type="cofactor">
    <cofactor evidence="1">
        <name>Mn(2+)</name>
        <dbReference type="ChEBI" id="CHEBI:29035"/>
    </cofactor>
    <text evidence="1">The Mn(2+) ion enhances activity.</text>
</comment>
<dbReference type="SUPFAM" id="SSF53187">
    <property type="entry name" value="Zn-dependent exopeptidases"/>
    <property type="match status" value="1"/>
</dbReference>
<dbReference type="Pfam" id="PF07687">
    <property type="entry name" value="M20_dimer"/>
    <property type="match status" value="1"/>
</dbReference>
<dbReference type="InterPro" id="IPR036264">
    <property type="entry name" value="Bact_exopeptidase_dim_dom"/>
</dbReference>
<dbReference type="EMBL" id="WLYK01000006">
    <property type="protein sequence ID" value="MTD15479.1"/>
    <property type="molecule type" value="Genomic_DNA"/>
</dbReference>
<dbReference type="PANTHER" id="PTHR11014:SF63">
    <property type="entry name" value="METALLOPEPTIDASE, PUTATIVE (AFU_ORTHOLOGUE AFUA_6G09600)-RELATED"/>
    <property type="match status" value="1"/>
</dbReference>
<reference evidence="3 4" key="1">
    <citation type="submission" date="2019-11" db="EMBL/GenBank/DDBJ databases">
        <authorList>
            <person name="Jiang L.-Q."/>
        </authorList>
    </citation>
    <scope>NUCLEOTIDE SEQUENCE [LARGE SCALE GENOMIC DNA]</scope>
    <source>
        <strain evidence="3 4">YIM 132087</strain>
    </source>
</reference>
<dbReference type="AlphaFoldDB" id="A0A7K1FQ44"/>
<dbReference type="NCBIfam" id="TIGR01891">
    <property type="entry name" value="amidohydrolases"/>
    <property type="match status" value="1"/>
</dbReference>
<dbReference type="Pfam" id="PF01546">
    <property type="entry name" value="Peptidase_M20"/>
    <property type="match status" value="1"/>
</dbReference>